<gene>
    <name evidence="3" type="ORF">SMSRO_SF008240</name>
</gene>
<feature type="domain" description="Helicase C-terminal" evidence="2">
    <location>
        <begin position="1"/>
        <end position="128"/>
    </location>
</feature>
<dbReference type="STRING" id="2138.SMSRO_v1c07910"/>
<dbReference type="GO" id="GO:0004386">
    <property type="term" value="F:helicase activity"/>
    <property type="evidence" value="ECO:0007669"/>
    <property type="project" value="UniProtKB-KW"/>
</dbReference>
<evidence type="ECO:0000313" key="3">
    <source>
        <dbReference type="EMBL" id="PQM31026.1"/>
    </source>
</evidence>
<dbReference type="PROSITE" id="PS51194">
    <property type="entry name" value="HELICASE_CTER"/>
    <property type="match status" value="1"/>
</dbReference>
<accession>A0A2P6FC69</accession>
<dbReference type="Gene3D" id="3.40.50.300">
    <property type="entry name" value="P-loop containing nucleotide triphosphate hydrolases"/>
    <property type="match status" value="1"/>
</dbReference>
<reference evidence="3 4" key="1">
    <citation type="journal article" date="2015" name="MBio">
        <title>Genome sequence of the Drosophila melanogaster male-killing Spiroplasma strain MSRO endosymbiont.</title>
        <authorList>
            <person name="Paredes J.C."/>
            <person name="Herren J.K."/>
            <person name="Schupfer F."/>
            <person name="Marin R."/>
            <person name="Claverol S."/>
            <person name="Kuo C.H."/>
            <person name="Lemaitre B."/>
            <person name="Beven L."/>
        </authorList>
    </citation>
    <scope>NUCLEOTIDE SEQUENCE [LARGE SCALE GENOMIC DNA]</scope>
    <source>
        <strain evidence="3 4">MSRO</strain>
    </source>
</reference>
<evidence type="ECO:0000259" key="2">
    <source>
        <dbReference type="PROSITE" id="PS51194"/>
    </source>
</evidence>
<dbReference type="PANTHER" id="PTHR10799">
    <property type="entry name" value="SNF2/RAD54 HELICASE FAMILY"/>
    <property type="match status" value="1"/>
</dbReference>
<comment type="caution">
    <text evidence="3">The sequence shown here is derived from an EMBL/GenBank/DDBJ whole genome shotgun (WGS) entry which is preliminary data.</text>
</comment>
<keyword evidence="3" id="KW-0067">ATP-binding</keyword>
<keyword evidence="3" id="KW-0547">Nucleotide-binding</keyword>
<dbReference type="GO" id="GO:0016787">
    <property type="term" value="F:hydrolase activity"/>
    <property type="evidence" value="ECO:0007669"/>
    <property type="project" value="UniProtKB-KW"/>
</dbReference>
<dbReference type="InterPro" id="IPR001650">
    <property type="entry name" value="Helicase_C-like"/>
</dbReference>
<protein>
    <submittedName>
        <fullName evidence="3">Helicase conserved C-terminal domain</fullName>
    </submittedName>
</protein>
<dbReference type="InterPro" id="IPR027417">
    <property type="entry name" value="P-loop_NTPase"/>
</dbReference>
<keyword evidence="4" id="KW-1185">Reference proteome</keyword>
<dbReference type="AlphaFoldDB" id="A0A2P6FC69"/>
<dbReference type="Pfam" id="PF00271">
    <property type="entry name" value="Helicase_C"/>
    <property type="match status" value="1"/>
</dbReference>
<dbReference type="CDD" id="cd18793">
    <property type="entry name" value="SF2_C_SNF"/>
    <property type="match status" value="1"/>
</dbReference>
<keyword evidence="1" id="KW-0378">Hydrolase</keyword>
<dbReference type="SMART" id="SM00490">
    <property type="entry name" value="HELICc"/>
    <property type="match status" value="1"/>
</dbReference>
<dbReference type="InterPro" id="IPR049730">
    <property type="entry name" value="SNF2/RAD54-like_C"/>
</dbReference>
<evidence type="ECO:0000313" key="4">
    <source>
        <dbReference type="Proteomes" id="UP000031565"/>
    </source>
</evidence>
<evidence type="ECO:0000256" key="1">
    <source>
        <dbReference type="ARBA" id="ARBA00022801"/>
    </source>
</evidence>
<dbReference type="Proteomes" id="UP000031565">
    <property type="component" value="Unassembled WGS sequence"/>
</dbReference>
<organism evidence="3 4">
    <name type="scientific">Spiroplasma poulsonii</name>
    <dbReference type="NCBI Taxonomy" id="2138"/>
    <lineage>
        <taxon>Bacteria</taxon>
        <taxon>Bacillati</taxon>
        <taxon>Mycoplasmatota</taxon>
        <taxon>Mollicutes</taxon>
        <taxon>Entomoplasmatales</taxon>
        <taxon>Spiroplasmataceae</taxon>
        <taxon>Spiroplasma</taxon>
    </lineage>
</organism>
<proteinExistence type="predicted"/>
<dbReference type="SUPFAM" id="SSF52540">
    <property type="entry name" value="P-loop containing nucleoside triphosphate hydrolases"/>
    <property type="match status" value="1"/>
</dbReference>
<dbReference type="EMBL" id="JTLV02000001">
    <property type="protein sequence ID" value="PQM31026.1"/>
    <property type="molecule type" value="Genomic_DNA"/>
</dbReference>
<sequence length="130" mass="14679">MQKLNLKYLYLDGKTRSESRAMMTQKFNEDKTISVFLISLKAGGVGLNLTAADVVIHFDPWWNPSIENQATDRAHRIGQQSTVQVIKLIAKGTAIQNDKQAVIEAILNNNLENSNFTKFSETELRDILEL</sequence>
<keyword evidence="3" id="KW-0347">Helicase</keyword>
<name>A0A2P6FC69_9MOLU</name>